<feature type="non-terminal residue" evidence="2">
    <location>
        <position position="128"/>
    </location>
</feature>
<protein>
    <submittedName>
        <fullName evidence="2">FMN-binding glutamate synthase family protein</fullName>
    </submittedName>
</protein>
<evidence type="ECO:0000256" key="1">
    <source>
        <dbReference type="SAM" id="Phobius"/>
    </source>
</evidence>
<accession>A0A348WQK5</accession>
<sequence>MQSQSWFDNSALLTVAQWLVALFVLGIITLVVSVGVMYVVDKIQTRHTIRRNYPVVGRFRYIFERMGEFMRQYFFAMDREEMPFNRAQRSWVYRAAKNADRNVAFGSTRDLTRTGTIIFSNAPYPPLA</sequence>
<dbReference type="SUPFAM" id="SSF51395">
    <property type="entry name" value="FMN-linked oxidoreductases"/>
    <property type="match status" value="1"/>
</dbReference>
<organism evidence="2 3">
    <name type="scientific">Idiomarina baltica</name>
    <dbReference type="NCBI Taxonomy" id="190892"/>
    <lineage>
        <taxon>Bacteria</taxon>
        <taxon>Pseudomonadati</taxon>
        <taxon>Pseudomonadota</taxon>
        <taxon>Gammaproteobacteria</taxon>
        <taxon>Alteromonadales</taxon>
        <taxon>Idiomarinaceae</taxon>
        <taxon>Idiomarina</taxon>
    </lineage>
</organism>
<dbReference type="EMBL" id="DMUP01000203">
    <property type="protein sequence ID" value="HAR56817.1"/>
    <property type="molecule type" value="Genomic_DNA"/>
</dbReference>
<keyword evidence="1" id="KW-1133">Transmembrane helix</keyword>
<proteinExistence type="predicted"/>
<dbReference type="STRING" id="314276.OS145_09510"/>
<comment type="caution">
    <text evidence="2">The sequence shown here is derived from an EMBL/GenBank/DDBJ whole genome shotgun (WGS) entry which is preliminary data.</text>
</comment>
<keyword evidence="1" id="KW-0812">Transmembrane</keyword>
<evidence type="ECO:0000313" key="3">
    <source>
        <dbReference type="Proteomes" id="UP000262878"/>
    </source>
</evidence>
<dbReference type="PANTHER" id="PTHR43819">
    <property type="entry name" value="ARCHAEAL-TYPE GLUTAMATE SYNTHASE [NADPH]"/>
    <property type="match status" value="1"/>
</dbReference>
<dbReference type="AlphaFoldDB" id="A0A348WQK5"/>
<feature type="transmembrane region" description="Helical" evidence="1">
    <location>
        <begin position="15"/>
        <end position="40"/>
    </location>
</feature>
<dbReference type="PANTHER" id="PTHR43819:SF1">
    <property type="entry name" value="ARCHAEAL-TYPE GLUTAMATE SYNTHASE [NADPH]"/>
    <property type="match status" value="1"/>
</dbReference>
<name>A0A348WQK5_9GAMM</name>
<evidence type="ECO:0000313" key="2">
    <source>
        <dbReference type="EMBL" id="HAR56817.1"/>
    </source>
</evidence>
<reference evidence="2 3" key="1">
    <citation type="journal article" date="2018" name="Nat. Biotechnol.">
        <title>A standardized bacterial taxonomy based on genome phylogeny substantially revises the tree of life.</title>
        <authorList>
            <person name="Parks D.H."/>
            <person name="Chuvochina M."/>
            <person name="Waite D.W."/>
            <person name="Rinke C."/>
            <person name="Skarshewski A."/>
            <person name="Chaumeil P.A."/>
            <person name="Hugenholtz P."/>
        </authorList>
    </citation>
    <scope>NUCLEOTIDE SEQUENCE [LARGE SCALE GENOMIC DNA]</scope>
    <source>
        <strain evidence="2">UBA9360</strain>
    </source>
</reference>
<keyword evidence="1" id="KW-0472">Membrane</keyword>
<gene>
    <name evidence="2" type="ORF">DCR58_08545</name>
</gene>
<dbReference type="Proteomes" id="UP000262878">
    <property type="component" value="Unassembled WGS sequence"/>
</dbReference>